<dbReference type="InterPro" id="IPR000504">
    <property type="entry name" value="RRM_dom"/>
</dbReference>
<dbReference type="Gene3D" id="3.30.70.330">
    <property type="match status" value="1"/>
</dbReference>
<dbReference type="SMART" id="SM00360">
    <property type="entry name" value="RRM"/>
    <property type="match status" value="1"/>
</dbReference>
<proteinExistence type="predicted"/>
<dbReference type="PANTHER" id="PTHR15241">
    <property type="entry name" value="TRANSFORMER-2-RELATED"/>
    <property type="match status" value="1"/>
</dbReference>
<dbReference type="InterPro" id="IPR012677">
    <property type="entry name" value="Nucleotide-bd_a/b_plait_sf"/>
</dbReference>
<dbReference type="OrthoDB" id="267048at2759"/>
<accession>A0A9N9WRN9</accession>
<dbReference type="EMBL" id="OU895878">
    <property type="protein sequence ID" value="CAG9803534.1"/>
    <property type="molecule type" value="Genomic_DNA"/>
</dbReference>
<name>A0A9N9WRN9_9DIPT</name>
<evidence type="ECO:0000313" key="5">
    <source>
        <dbReference type="Proteomes" id="UP001153620"/>
    </source>
</evidence>
<sequence>MVRGIHKLFVSNLPWTVGNIQLKNYFQSLGLRVFSANVVFDKKTGLSQKYGFVEIGKNQLSLLEEKDHKLEGNRIFFQLAQ</sequence>
<reference evidence="4" key="2">
    <citation type="submission" date="2022-10" db="EMBL/GenBank/DDBJ databases">
        <authorList>
            <consortium name="ENA_rothamsted_submissions"/>
            <consortium name="culmorum"/>
            <person name="King R."/>
        </authorList>
    </citation>
    <scope>NUCLEOTIDE SEQUENCE</scope>
</reference>
<evidence type="ECO:0000313" key="4">
    <source>
        <dbReference type="EMBL" id="CAG9803534.1"/>
    </source>
</evidence>
<dbReference type="Pfam" id="PF00076">
    <property type="entry name" value="RRM_1"/>
    <property type="match status" value="1"/>
</dbReference>
<feature type="domain" description="RRM" evidence="3">
    <location>
        <begin position="6"/>
        <end position="81"/>
    </location>
</feature>
<evidence type="ECO:0000256" key="1">
    <source>
        <dbReference type="ARBA" id="ARBA00022884"/>
    </source>
</evidence>
<dbReference type="GO" id="GO:0003723">
    <property type="term" value="F:RNA binding"/>
    <property type="evidence" value="ECO:0007669"/>
    <property type="project" value="UniProtKB-UniRule"/>
</dbReference>
<organism evidence="4 5">
    <name type="scientific">Chironomus riparius</name>
    <dbReference type="NCBI Taxonomy" id="315576"/>
    <lineage>
        <taxon>Eukaryota</taxon>
        <taxon>Metazoa</taxon>
        <taxon>Ecdysozoa</taxon>
        <taxon>Arthropoda</taxon>
        <taxon>Hexapoda</taxon>
        <taxon>Insecta</taxon>
        <taxon>Pterygota</taxon>
        <taxon>Neoptera</taxon>
        <taxon>Endopterygota</taxon>
        <taxon>Diptera</taxon>
        <taxon>Nematocera</taxon>
        <taxon>Chironomoidea</taxon>
        <taxon>Chironomidae</taxon>
        <taxon>Chironominae</taxon>
        <taxon>Chironomus</taxon>
    </lineage>
</organism>
<reference evidence="4" key="1">
    <citation type="submission" date="2022-01" db="EMBL/GenBank/DDBJ databases">
        <authorList>
            <person name="King R."/>
        </authorList>
    </citation>
    <scope>NUCLEOTIDE SEQUENCE</scope>
</reference>
<gene>
    <name evidence="4" type="ORF">CHIRRI_LOCUS6432</name>
</gene>
<evidence type="ECO:0000256" key="2">
    <source>
        <dbReference type="PROSITE-ProRule" id="PRU00176"/>
    </source>
</evidence>
<dbReference type="SUPFAM" id="SSF54928">
    <property type="entry name" value="RNA-binding domain, RBD"/>
    <property type="match status" value="1"/>
</dbReference>
<dbReference type="Proteomes" id="UP001153620">
    <property type="component" value="Chromosome 2"/>
</dbReference>
<dbReference type="PROSITE" id="PS50102">
    <property type="entry name" value="RRM"/>
    <property type="match status" value="1"/>
</dbReference>
<dbReference type="AlphaFoldDB" id="A0A9N9WRN9"/>
<dbReference type="PANTHER" id="PTHR15241:SF304">
    <property type="entry name" value="RRM DOMAIN-CONTAINING PROTEIN"/>
    <property type="match status" value="1"/>
</dbReference>
<dbReference type="InterPro" id="IPR035979">
    <property type="entry name" value="RBD_domain_sf"/>
</dbReference>
<protein>
    <recommendedName>
        <fullName evidence="3">RRM domain-containing protein</fullName>
    </recommendedName>
</protein>
<evidence type="ECO:0000259" key="3">
    <source>
        <dbReference type="PROSITE" id="PS50102"/>
    </source>
</evidence>
<keyword evidence="1 2" id="KW-0694">RNA-binding</keyword>
<keyword evidence="5" id="KW-1185">Reference proteome</keyword>